<dbReference type="EMBL" id="MDHJ01000001">
    <property type="protein sequence ID" value="OUE10052.1"/>
    <property type="molecule type" value="Genomic_DNA"/>
</dbReference>
<name>A0A251XWU9_9MICO</name>
<sequence>MTRPRMAMLLDSCTSEFAAVWNSSADMPTVTSTTANGAMPGMRPAVACRRPVIPTPITMVRSRTLARRVESSAPVSAPTATMELKKP</sequence>
<organism evidence="1 2">
    <name type="scientific">Clavibacter michiganensis</name>
    <dbReference type="NCBI Taxonomy" id="28447"/>
    <lineage>
        <taxon>Bacteria</taxon>
        <taxon>Bacillati</taxon>
        <taxon>Actinomycetota</taxon>
        <taxon>Actinomycetes</taxon>
        <taxon>Micrococcales</taxon>
        <taxon>Microbacteriaceae</taxon>
        <taxon>Clavibacter</taxon>
    </lineage>
</organism>
<comment type="caution">
    <text evidence="1">The sequence shown here is derived from an EMBL/GenBank/DDBJ whole genome shotgun (WGS) entry which is preliminary data.</text>
</comment>
<reference evidence="1 2" key="1">
    <citation type="submission" date="2016-08" db="EMBL/GenBank/DDBJ databases">
        <title>Genome sequence of Clavibacter michiganensis spp. strain CASJ009.</title>
        <authorList>
            <person name="Thapa S.P."/>
            <person name="Coaker G."/>
        </authorList>
    </citation>
    <scope>NUCLEOTIDE SEQUENCE [LARGE SCALE GENOMIC DNA]</scope>
    <source>
        <strain evidence="1">CASJ009</strain>
    </source>
</reference>
<dbReference type="Proteomes" id="UP000195106">
    <property type="component" value="Unassembled WGS sequence"/>
</dbReference>
<dbReference type="AlphaFoldDB" id="A0A251XWU9"/>
<proteinExistence type="predicted"/>
<evidence type="ECO:0000313" key="2">
    <source>
        <dbReference type="Proteomes" id="UP000195106"/>
    </source>
</evidence>
<protein>
    <submittedName>
        <fullName evidence="1">Uncharacterized protein</fullName>
    </submittedName>
</protein>
<accession>A0A251XWU9</accession>
<evidence type="ECO:0000313" key="1">
    <source>
        <dbReference type="EMBL" id="OUE10052.1"/>
    </source>
</evidence>
<gene>
    <name evidence="1" type="ORF">CMsap09_13990</name>
</gene>